<evidence type="ECO:0000259" key="3">
    <source>
        <dbReference type="PROSITE" id="PS50937"/>
    </source>
</evidence>
<keyword evidence="1" id="KW-0238">DNA-binding</keyword>
<organism evidence="4 5">
    <name type="scientific">Streptomyces javensis</name>
    <dbReference type="NCBI Taxonomy" id="114698"/>
    <lineage>
        <taxon>Bacteria</taxon>
        <taxon>Bacillati</taxon>
        <taxon>Actinomycetota</taxon>
        <taxon>Actinomycetes</taxon>
        <taxon>Kitasatosporales</taxon>
        <taxon>Streptomycetaceae</taxon>
        <taxon>Streptomyces</taxon>
        <taxon>Streptomyces violaceusniger group</taxon>
    </lineage>
</organism>
<proteinExistence type="predicted"/>
<reference evidence="4 5" key="1">
    <citation type="journal article" date="2019" name="Int. J. Syst. Evol. Microbiol.">
        <title>The Global Catalogue of Microorganisms (GCM) 10K type strain sequencing project: providing services to taxonomists for standard genome sequencing and annotation.</title>
        <authorList>
            <consortium name="The Broad Institute Genomics Platform"/>
            <consortium name="The Broad Institute Genome Sequencing Center for Infectious Disease"/>
            <person name="Wu L."/>
            <person name="Ma J."/>
        </authorList>
    </citation>
    <scope>NUCLEOTIDE SEQUENCE [LARGE SCALE GENOMIC DNA]</scope>
    <source>
        <strain evidence="4 5">JCM 11448</strain>
    </source>
</reference>
<feature type="compositionally biased region" description="Polar residues" evidence="2">
    <location>
        <begin position="73"/>
        <end position="92"/>
    </location>
</feature>
<dbReference type="EMBL" id="BAAAIH010000003">
    <property type="protein sequence ID" value="GAA1252741.1"/>
    <property type="molecule type" value="Genomic_DNA"/>
</dbReference>
<dbReference type="SUPFAM" id="SSF46955">
    <property type="entry name" value="Putative DNA-binding domain"/>
    <property type="match status" value="1"/>
</dbReference>
<gene>
    <name evidence="4" type="ORF">GCM10009579_08260</name>
</gene>
<feature type="compositionally biased region" description="Polar residues" evidence="2">
    <location>
        <begin position="16"/>
        <end position="39"/>
    </location>
</feature>
<dbReference type="CDD" id="cd00592">
    <property type="entry name" value="HTH_MerR-like"/>
    <property type="match status" value="1"/>
</dbReference>
<comment type="caution">
    <text evidence="4">The sequence shown here is derived from an EMBL/GenBank/DDBJ whole genome shotgun (WGS) entry which is preliminary data.</text>
</comment>
<name>A0ABN1WKK5_9ACTN</name>
<feature type="compositionally biased region" description="Gly residues" evidence="2">
    <location>
        <begin position="1"/>
        <end position="15"/>
    </location>
</feature>
<evidence type="ECO:0000256" key="1">
    <source>
        <dbReference type="ARBA" id="ARBA00023125"/>
    </source>
</evidence>
<evidence type="ECO:0000256" key="2">
    <source>
        <dbReference type="SAM" id="MobiDB-lite"/>
    </source>
</evidence>
<dbReference type="Proteomes" id="UP001500282">
    <property type="component" value="Unassembled WGS sequence"/>
</dbReference>
<keyword evidence="5" id="KW-1185">Reference proteome</keyword>
<feature type="region of interest" description="Disordered" evidence="2">
    <location>
        <begin position="1"/>
        <end position="99"/>
    </location>
</feature>
<protein>
    <recommendedName>
        <fullName evidence="3">HTH merR-type domain-containing protein</fullName>
    </recommendedName>
</protein>
<dbReference type="PRINTS" id="PR00040">
    <property type="entry name" value="HTHMERR"/>
</dbReference>
<dbReference type="SMART" id="SM00422">
    <property type="entry name" value="HTH_MERR"/>
    <property type="match status" value="1"/>
</dbReference>
<dbReference type="InterPro" id="IPR009061">
    <property type="entry name" value="DNA-bd_dom_put_sf"/>
</dbReference>
<dbReference type="PANTHER" id="PTHR30204">
    <property type="entry name" value="REDOX-CYCLING DRUG-SENSING TRANSCRIPTIONAL ACTIVATOR SOXR"/>
    <property type="match status" value="1"/>
</dbReference>
<dbReference type="InterPro" id="IPR047057">
    <property type="entry name" value="MerR_fam"/>
</dbReference>
<feature type="domain" description="HTH merR-type" evidence="3">
    <location>
        <begin position="104"/>
        <end position="170"/>
    </location>
</feature>
<evidence type="ECO:0000313" key="4">
    <source>
        <dbReference type="EMBL" id="GAA1252741.1"/>
    </source>
</evidence>
<evidence type="ECO:0000313" key="5">
    <source>
        <dbReference type="Proteomes" id="UP001500282"/>
    </source>
</evidence>
<dbReference type="Gene3D" id="1.10.1660.10">
    <property type="match status" value="1"/>
</dbReference>
<dbReference type="Pfam" id="PF13411">
    <property type="entry name" value="MerR_1"/>
    <property type="match status" value="1"/>
</dbReference>
<sequence length="408" mass="43382">MTRGTQGGNTDGKQGGNTPATQRRTTHGTQDANTPATQAKTKRGTRGGNTGGTRGRPQRHGGHAGRGNTGGTQDASTPATQDRTTHSTQNGDTVGAQGGNTVGIGELAARTGLPVKTIRHYSDIGLLPESGRTPGGHRRYAADALPRLRLIQRLRALGTPIAAIAAVMAGERSLGELVTRELDVVREQLREATWRRELLRALDDCPAPERLRRLGLLAGVGKLDDAHDRLVRYWHWALPAGLPRRLAQAVIDGAVPTPPAAPTTATVLAYAELRALATADDRRRQPQPHQVGDVASFYAGLLDACALAGEALAADCPDRLAEAHGHFVRAYARIDGHDDTPVFRSRLRALFRRGTRAGSFSLRYWRQALVITGETPPPTAASGQGHLAAPLATLYHQVAGVSLSANAR</sequence>
<dbReference type="PANTHER" id="PTHR30204:SF93">
    <property type="entry name" value="HTH MERR-TYPE DOMAIN-CONTAINING PROTEIN"/>
    <property type="match status" value="1"/>
</dbReference>
<dbReference type="PROSITE" id="PS50937">
    <property type="entry name" value="HTH_MERR_2"/>
    <property type="match status" value="1"/>
</dbReference>
<accession>A0ABN1WKK5</accession>
<dbReference type="InterPro" id="IPR000551">
    <property type="entry name" value="MerR-type_HTH_dom"/>
</dbReference>